<dbReference type="InterPro" id="IPR002563">
    <property type="entry name" value="Flavin_Rdtase-like_dom"/>
</dbReference>
<dbReference type="SMART" id="SM00903">
    <property type="entry name" value="Flavin_Reduct"/>
    <property type="match status" value="1"/>
</dbReference>
<dbReference type="PANTHER" id="PTHR30466">
    <property type="entry name" value="FLAVIN REDUCTASE"/>
    <property type="match status" value="1"/>
</dbReference>
<dbReference type="AlphaFoldDB" id="A0A2V4NNT3"/>
<organism evidence="3 4">
    <name type="scientific">Streptomyces tateyamensis</name>
    <dbReference type="NCBI Taxonomy" id="565073"/>
    <lineage>
        <taxon>Bacteria</taxon>
        <taxon>Bacillati</taxon>
        <taxon>Actinomycetota</taxon>
        <taxon>Actinomycetes</taxon>
        <taxon>Kitasatosporales</taxon>
        <taxon>Streptomycetaceae</taxon>
        <taxon>Streptomyces</taxon>
    </lineage>
</organism>
<dbReference type="InterPro" id="IPR050268">
    <property type="entry name" value="NADH-dep_flavin_reductase"/>
</dbReference>
<dbReference type="Proteomes" id="UP000248039">
    <property type="component" value="Unassembled WGS sequence"/>
</dbReference>
<dbReference type="Pfam" id="PF01613">
    <property type="entry name" value="Flavin_Reduct"/>
    <property type="match status" value="1"/>
</dbReference>
<dbReference type="RefSeq" id="WP_110664522.1">
    <property type="nucleotide sequence ID" value="NZ_PYBW01000004.1"/>
</dbReference>
<gene>
    <name evidence="3" type="ORF">C7C46_00565</name>
</gene>
<evidence type="ECO:0000256" key="1">
    <source>
        <dbReference type="ARBA" id="ARBA00023002"/>
    </source>
</evidence>
<evidence type="ECO:0000313" key="3">
    <source>
        <dbReference type="EMBL" id="PYC88403.1"/>
    </source>
</evidence>
<dbReference type="SUPFAM" id="SSF50475">
    <property type="entry name" value="FMN-binding split barrel"/>
    <property type="match status" value="1"/>
</dbReference>
<dbReference type="PANTHER" id="PTHR30466:SF15">
    <property type="entry name" value="POSSIBLE OXIDOREDUCTASE"/>
    <property type="match status" value="1"/>
</dbReference>
<accession>A0A2V4NNT3</accession>
<keyword evidence="1" id="KW-0560">Oxidoreductase</keyword>
<comment type="caution">
    <text evidence="3">The sequence shown here is derived from an EMBL/GenBank/DDBJ whole genome shotgun (WGS) entry which is preliminary data.</text>
</comment>
<dbReference type="InterPro" id="IPR012349">
    <property type="entry name" value="Split_barrel_FMN-bd"/>
</dbReference>
<name>A0A2V4NNT3_9ACTN</name>
<evidence type="ECO:0000259" key="2">
    <source>
        <dbReference type="SMART" id="SM00903"/>
    </source>
</evidence>
<reference evidence="3 4" key="1">
    <citation type="submission" date="2018-03" db="EMBL/GenBank/DDBJ databases">
        <title>Bioinformatic expansion and discovery of thiopeptide antibiotics.</title>
        <authorList>
            <person name="Schwalen C.J."/>
            <person name="Hudson G.A."/>
            <person name="Mitchell D.A."/>
        </authorList>
    </citation>
    <scope>NUCLEOTIDE SEQUENCE [LARGE SCALE GENOMIC DNA]</scope>
    <source>
        <strain evidence="3 4">ATCC 21389</strain>
    </source>
</reference>
<dbReference type="GO" id="GO:0010181">
    <property type="term" value="F:FMN binding"/>
    <property type="evidence" value="ECO:0007669"/>
    <property type="project" value="InterPro"/>
</dbReference>
<dbReference type="EMBL" id="PYBW01000004">
    <property type="protein sequence ID" value="PYC88403.1"/>
    <property type="molecule type" value="Genomic_DNA"/>
</dbReference>
<dbReference type="Gene3D" id="2.30.110.10">
    <property type="entry name" value="Electron Transport, Fmn-binding Protein, Chain A"/>
    <property type="match status" value="1"/>
</dbReference>
<keyword evidence="4" id="KW-1185">Reference proteome</keyword>
<feature type="domain" description="Flavin reductase like" evidence="2">
    <location>
        <begin position="15"/>
        <end position="157"/>
    </location>
</feature>
<dbReference type="OrthoDB" id="3176898at2"/>
<proteinExistence type="predicted"/>
<dbReference type="GO" id="GO:0042602">
    <property type="term" value="F:riboflavin reductase (NADPH) activity"/>
    <property type="evidence" value="ECO:0007669"/>
    <property type="project" value="TreeGrafter"/>
</dbReference>
<sequence>MSAAPEGLDAFTDLLDYPLYVVTAATATERAGCLVGFASQCSIEPPRFAVWLSRANRTYRVARGADHLAVHLLPRRHALAELFGGQTGDEVDKFAQADWSPGPRGTVLLQDVPAWFVGRVLDRFDGGDHLGFLLEPVAAGRGTGAAPLTFQQASDIEAGHPA</sequence>
<evidence type="ECO:0000313" key="4">
    <source>
        <dbReference type="Proteomes" id="UP000248039"/>
    </source>
</evidence>
<protein>
    <submittedName>
        <fullName evidence="3">Flavin oxidoreductase</fullName>
    </submittedName>
</protein>